<evidence type="ECO:0000256" key="1">
    <source>
        <dbReference type="SAM" id="MobiDB-lite"/>
    </source>
</evidence>
<feature type="chain" id="PRO_5046288516" evidence="2">
    <location>
        <begin position="33"/>
        <end position="146"/>
    </location>
</feature>
<feature type="compositionally biased region" description="Basic and acidic residues" evidence="1">
    <location>
        <begin position="113"/>
        <end position="122"/>
    </location>
</feature>
<feature type="region of interest" description="Disordered" evidence="1">
    <location>
        <begin position="91"/>
        <end position="122"/>
    </location>
</feature>
<reference evidence="3" key="1">
    <citation type="journal article" date="2024" name="Antonie Van Leeuwenhoek">
        <title>Bradyrhizobium ontarionense sp. nov., a novel bacterial symbiont isolated from Aeschynomene indica (Indian jointvetch), harbours photosynthesis, nitrogen fixation and nitrous oxide (N2O) reductase genes.</title>
        <authorList>
            <person name="Bromfield E.S.P."/>
            <person name="Cloutier S."/>
        </authorList>
    </citation>
    <scope>NUCLEOTIDE SEQUENCE</scope>
    <source>
        <strain evidence="3">A19</strain>
    </source>
</reference>
<feature type="region of interest" description="Disordered" evidence="1">
    <location>
        <begin position="34"/>
        <end position="62"/>
    </location>
</feature>
<gene>
    <name evidence="3" type="ORF">LQG66_19550</name>
</gene>
<sequence>MSRTRKIVTLGTLAASAMLAGAVQLASGHDLASELPTPQADRGLLSDASTNVNRAGKSDRAGSVAEAMATRTVSIRLAAFAETSFLLRLPVASPGPRAGQAESPQGSKIISTDSERREAKRSIACEPSVSVLTEIAKRLQPGRCIT</sequence>
<dbReference type="RefSeq" id="WP_231317321.1">
    <property type="nucleotide sequence ID" value="NZ_CP088156.1"/>
</dbReference>
<protein>
    <submittedName>
        <fullName evidence="3">Uncharacterized protein</fullName>
    </submittedName>
</protein>
<feature type="compositionally biased region" description="Polar residues" evidence="1">
    <location>
        <begin position="102"/>
        <end position="112"/>
    </location>
</feature>
<evidence type="ECO:0000313" key="4">
    <source>
        <dbReference type="Proteomes" id="UP001431010"/>
    </source>
</evidence>
<keyword evidence="2" id="KW-0732">Signal</keyword>
<organism evidence="3 4">
    <name type="scientific">Bradyrhizobium ontarionense</name>
    <dbReference type="NCBI Taxonomy" id="2898149"/>
    <lineage>
        <taxon>Bacteria</taxon>
        <taxon>Pseudomonadati</taxon>
        <taxon>Pseudomonadota</taxon>
        <taxon>Alphaproteobacteria</taxon>
        <taxon>Hyphomicrobiales</taxon>
        <taxon>Nitrobacteraceae</taxon>
        <taxon>Bradyrhizobium</taxon>
    </lineage>
</organism>
<feature type="signal peptide" evidence="2">
    <location>
        <begin position="1"/>
        <end position="32"/>
    </location>
</feature>
<proteinExistence type="predicted"/>
<evidence type="ECO:0000313" key="3">
    <source>
        <dbReference type="EMBL" id="UFZ01523.1"/>
    </source>
</evidence>
<dbReference type="Proteomes" id="UP001431010">
    <property type="component" value="Chromosome"/>
</dbReference>
<name>A0ABY3R2I7_9BRAD</name>
<accession>A0ABY3R2I7</accession>
<evidence type="ECO:0000256" key="2">
    <source>
        <dbReference type="SAM" id="SignalP"/>
    </source>
</evidence>
<keyword evidence="4" id="KW-1185">Reference proteome</keyword>
<dbReference type="EMBL" id="CP088156">
    <property type="protein sequence ID" value="UFZ01523.1"/>
    <property type="molecule type" value="Genomic_DNA"/>
</dbReference>